<comment type="caution">
    <text evidence="12">The sequence shown here is derived from an EMBL/GenBank/DDBJ whole genome shotgun (WGS) entry which is preliminary data.</text>
</comment>
<keyword evidence="13" id="KW-1185">Reference proteome</keyword>
<evidence type="ECO:0000256" key="2">
    <source>
        <dbReference type="ARBA" id="ARBA00012702"/>
    </source>
</evidence>
<comment type="catalytic activity">
    <reaction evidence="9">
        <text>L-cysteinyl-[protein] + (2E,6E)-farnesyl diphosphate = S-(2E,6E)-farnesyl-L-cysteinyl-[protein] + diphosphate</text>
        <dbReference type="Rhea" id="RHEA:13345"/>
        <dbReference type="Rhea" id="RHEA-COMP:10131"/>
        <dbReference type="Rhea" id="RHEA-COMP:11535"/>
        <dbReference type="ChEBI" id="CHEBI:29950"/>
        <dbReference type="ChEBI" id="CHEBI:33019"/>
        <dbReference type="ChEBI" id="CHEBI:86019"/>
        <dbReference type="ChEBI" id="CHEBI:175763"/>
    </reaction>
</comment>
<dbReference type="GO" id="GO:0004660">
    <property type="term" value="F:protein farnesyltransferase activity"/>
    <property type="evidence" value="ECO:0007669"/>
    <property type="project" value="UniProtKB-UniRule"/>
</dbReference>
<sequence length="507" mass="55707">MAAAKEDGNDTLDELLKDKARIEELSSDEEEVFKRGNNDAANVGGGVPFPGMDQLKPKRKLEYLPPWLHDASINLFHDDLETPTSEAQQKTRAECLPLLTGEDTQGLELNIYGLPHLRRQKHTDFLRTTFNKLPAPYQVVDASRPWLFYWTVGGLSFLGEDVTQYRERLIETVRPLQNPTGGFGGGHGQYSHCACTYATVLALAAVGGLEVVDRKAMWHWLGTVKQADGGFRMAVGAEEDIRGAYCAMTVITLLNLPFELPAEAPARKAGLDTFTDRLGEWVGRCQTYEGGIAGAPNNEAHGAYAFCALACLSILDVPHKSIPKYLDVQALASCLASLQTMPEGGFAGRTNKLVDACYSHWVGGCWALLQAALSGGSSGRNSVKLDDLWSREGLVRYLLCCCQQPGKKGGMRDKPSTRPDGYHTCYSLAGLSAAQNHYSYSKEGQAVDKQSGRLIAAFHWTAERPTVGEMKALKFDEEDRVGFVHPVFVLPMDVIEATRRQFAESRL</sequence>
<keyword evidence="8 9" id="KW-0862">Zinc</keyword>
<dbReference type="CDD" id="cd02893">
    <property type="entry name" value="FTase"/>
    <property type="match status" value="1"/>
</dbReference>
<dbReference type="InterPro" id="IPR045089">
    <property type="entry name" value="PGGT1B-like"/>
</dbReference>
<evidence type="ECO:0000256" key="9">
    <source>
        <dbReference type="RuleBase" id="RU365056"/>
    </source>
</evidence>
<protein>
    <recommendedName>
        <fullName evidence="3 9">Protein farnesyltransferase subunit beta</fullName>
        <shortName evidence="9">FTase-beta</shortName>
        <ecNumber evidence="2 9">2.5.1.58</ecNumber>
    </recommendedName>
</protein>
<evidence type="ECO:0000259" key="11">
    <source>
        <dbReference type="Pfam" id="PF00432"/>
    </source>
</evidence>
<dbReference type="GO" id="GO:0097354">
    <property type="term" value="P:prenylation"/>
    <property type="evidence" value="ECO:0007669"/>
    <property type="project" value="UniProtKB-UniRule"/>
</dbReference>
<proteinExistence type="inferred from homology"/>
<dbReference type="PANTHER" id="PTHR11774">
    <property type="entry name" value="GERANYLGERANYL TRANSFERASE TYPE BETA SUBUNIT"/>
    <property type="match status" value="1"/>
</dbReference>
<dbReference type="EMBL" id="JAVFHQ010000017">
    <property type="protein sequence ID" value="KAK4545879.1"/>
    <property type="molecule type" value="Genomic_DNA"/>
</dbReference>
<dbReference type="FunFam" id="1.50.10.20:FF:000014">
    <property type="entry name" value="Protein farnesyltransferase subunit beta"/>
    <property type="match status" value="1"/>
</dbReference>
<dbReference type="Pfam" id="PF00432">
    <property type="entry name" value="Prenyltrans"/>
    <property type="match status" value="1"/>
</dbReference>
<reference evidence="12 13" key="1">
    <citation type="submission" date="2021-11" db="EMBL/GenBank/DDBJ databases">
        <title>Black yeast isolated from Biological Soil Crust.</title>
        <authorList>
            <person name="Kurbessoian T."/>
        </authorList>
    </citation>
    <scope>NUCLEOTIDE SEQUENCE [LARGE SCALE GENOMIC DNA]</scope>
    <source>
        <strain evidence="12 13">CCFEE 5522</strain>
    </source>
</reference>
<feature type="domain" description="Prenyltransferase alpha-alpha toroid" evidence="11">
    <location>
        <begin position="117"/>
        <end position="450"/>
    </location>
</feature>
<evidence type="ECO:0000313" key="13">
    <source>
        <dbReference type="Proteomes" id="UP001324427"/>
    </source>
</evidence>
<evidence type="ECO:0000256" key="3">
    <source>
        <dbReference type="ARBA" id="ARBA00015798"/>
    </source>
</evidence>
<evidence type="ECO:0000256" key="1">
    <source>
        <dbReference type="ARBA" id="ARBA00010497"/>
    </source>
</evidence>
<comment type="similarity">
    <text evidence="1 9">Belongs to the protein prenyltransferase subunit beta family.</text>
</comment>
<dbReference type="AlphaFoldDB" id="A0AAV9JKB0"/>
<evidence type="ECO:0000256" key="8">
    <source>
        <dbReference type="ARBA" id="ARBA00022833"/>
    </source>
</evidence>
<keyword evidence="6 9" id="KW-0479">Metal-binding</keyword>
<dbReference type="InterPro" id="IPR008930">
    <property type="entry name" value="Terpenoid_cyclase/PrenylTrfase"/>
</dbReference>
<dbReference type="Proteomes" id="UP001324427">
    <property type="component" value="Unassembled WGS sequence"/>
</dbReference>
<keyword evidence="4 9" id="KW-0637">Prenyltransferase</keyword>
<keyword evidence="5 9" id="KW-0808">Transferase</keyword>
<dbReference type="Gene3D" id="1.50.10.20">
    <property type="match status" value="1"/>
</dbReference>
<keyword evidence="10" id="KW-0175">Coiled coil</keyword>
<organism evidence="12 13">
    <name type="scientific">Oleoguttula mirabilis</name>
    <dbReference type="NCBI Taxonomy" id="1507867"/>
    <lineage>
        <taxon>Eukaryota</taxon>
        <taxon>Fungi</taxon>
        <taxon>Dikarya</taxon>
        <taxon>Ascomycota</taxon>
        <taxon>Pezizomycotina</taxon>
        <taxon>Dothideomycetes</taxon>
        <taxon>Dothideomycetidae</taxon>
        <taxon>Mycosphaerellales</taxon>
        <taxon>Teratosphaeriaceae</taxon>
        <taxon>Oleoguttula</taxon>
    </lineage>
</organism>
<feature type="coiled-coil region" evidence="10">
    <location>
        <begin position="5"/>
        <end position="32"/>
    </location>
</feature>
<evidence type="ECO:0000256" key="4">
    <source>
        <dbReference type="ARBA" id="ARBA00022602"/>
    </source>
</evidence>
<accession>A0AAV9JKB0</accession>
<dbReference type="InterPro" id="IPR001330">
    <property type="entry name" value="Prenyltrans"/>
</dbReference>
<comment type="cofactor">
    <cofactor evidence="9">
        <name>Zn(2+)</name>
        <dbReference type="ChEBI" id="CHEBI:29105"/>
    </cofactor>
    <text evidence="9">Binds 1 zinc ion per subunit.</text>
</comment>
<comment type="function">
    <text evidence="9">Catalyzes the transfer of a farnesyl moiety from farnesyl diphosphate to a cysteine at the fourth position from the C-terminus of several proteins. The beta subunit is responsible for peptide-binding.</text>
</comment>
<evidence type="ECO:0000313" key="12">
    <source>
        <dbReference type="EMBL" id="KAK4545879.1"/>
    </source>
</evidence>
<name>A0AAV9JKB0_9PEZI</name>
<gene>
    <name evidence="12" type="ORF">LTR36_002443</name>
</gene>
<dbReference type="InterPro" id="IPR026872">
    <property type="entry name" value="FTB"/>
</dbReference>
<evidence type="ECO:0000256" key="6">
    <source>
        <dbReference type="ARBA" id="ARBA00022723"/>
    </source>
</evidence>
<keyword evidence="7" id="KW-0677">Repeat</keyword>
<dbReference type="GO" id="GO:0005965">
    <property type="term" value="C:protein farnesyltransferase complex"/>
    <property type="evidence" value="ECO:0007669"/>
    <property type="project" value="UniProtKB-UniRule"/>
</dbReference>
<evidence type="ECO:0000256" key="5">
    <source>
        <dbReference type="ARBA" id="ARBA00022679"/>
    </source>
</evidence>
<dbReference type="SUPFAM" id="SSF48239">
    <property type="entry name" value="Terpenoid cyclases/Protein prenyltransferases"/>
    <property type="match status" value="1"/>
</dbReference>
<dbReference type="PANTHER" id="PTHR11774:SF6">
    <property type="entry name" value="PROTEIN FARNESYLTRANSFERASE SUBUNIT BETA"/>
    <property type="match status" value="1"/>
</dbReference>
<evidence type="ECO:0000256" key="7">
    <source>
        <dbReference type="ARBA" id="ARBA00022737"/>
    </source>
</evidence>
<comment type="subunit">
    <text evidence="9">Heterodimer of an alpha and a beta subunit.</text>
</comment>
<dbReference type="EC" id="2.5.1.58" evidence="2 9"/>
<dbReference type="GO" id="GO:0008270">
    <property type="term" value="F:zinc ion binding"/>
    <property type="evidence" value="ECO:0007669"/>
    <property type="project" value="UniProtKB-UniRule"/>
</dbReference>
<evidence type="ECO:0000256" key="10">
    <source>
        <dbReference type="SAM" id="Coils"/>
    </source>
</evidence>